<dbReference type="InParanoid" id="A0A5N4B746"/>
<dbReference type="OrthoDB" id="6077919at2759"/>
<proteinExistence type="predicted"/>
<sequence length="579" mass="66270">MGDYEKEQARLLRLFEEVEPDEDPIDEESENEEDGIEAQLENSDTEQDADSSDSEGNEEGSSKTTRVPSFTGKDGQTVWKKSVPNRKVRTRRHNIVIHLPGVRPHGKHATTAMECWGLFFSREILELLVENTNKMINRVADHFSRSRDAKPTDLVEIKALLGLLYLAGCLKSSRLSVEELWTTDGTGVERFWLTMSKERFLFLLRYLRFDDKETREQRRAIDKLAPIRNLFDIFVENCKKYYTVSEYTTIDEKLEAFRGRCGFKQYIPNKPSKYGVKIFALVDAKTMYTQNLEVYVGKQPDGPYCFPNDAKSIVERIVAPISGTGRNVTCDNWFTSFPLILKLKTDHKLTLVGTVRKNKKELPAEFVNTKARPLQSTMFGFQEETTILSYVPKKGKNVILASSMHHDDKIDMSTGEKFKPEIITFYNCTKGGVDTVDKLCATYNVARNTRRWPMVIFFSLMNLAGINSQIIAKANGSSNVSVRRLYLKNLALALTEDHLRRRAQVTNIPRRVRERRQEVAGISSSTVVAPSPPGTRKRCHFCSKDSKTKYTCKKCNKFLCLSHAEMLCPQCVRIHEEEF</sequence>
<name>A0A5N4B746_PHOPY</name>
<dbReference type="InterPro" id="IPR029526">
    <property type="entry name" value="PGBD"/>
</dbReference>
<dbReference type="EMBL" id="VVIM01000001">
    <property type="protein sequence ID" value="KAB0805425.1"/>
    <property type="molecule type" value="Genomic_DNA"/>
</dbReference>
<dbReference type="PANTHER" id="PTHR46599">
    <property type="entry name" value="PIGGYBAC TRANSPOSABLE ELEMENT-DERIVED PROTEIN 4"/>
    <property type="match status" value="1"/>
</dbReference>
<gene>
    <name evidence="3" type="ORF">PPYR_02395</name>
</gene>
<comment type="caution">
    <text evidence="3">The sequence shown here is derived from an EMBL/GenBank/DDBJ whole genome shotgun (WGS) entry which is preliminary data.</text>
</comment>
<dbReference type="Proteomes" id="UP000327044">
    <property type="component" value="Unassembled WGS sequence"/>
</dbReference>
<keyword evidence="4" id="KW-1185">Reference proteome</keyword>
<dbReference type="PANTHER" id="PTHR46599:SF6">
    <property type="entry name" value="DUAL SPECIFICITY PHOSPHATASE 26"/>
    <property type="match status" value="1"/>
</dbReference>
<feature type="compositionally biased region" description="Basic and acidic residues" evidence="1">
    <location>
        <begin position="1"/>
        <end position="16"/>
    </location>
</feature>
<organism evidence="3 4">
    <name type="scientific">Photinus pyralis</name>
    <name type="common">Common eastern firefly</name>
    <name type="synonym">Lampyris pyralis</name>
    <dbReference type="NCBI Taxonomy" id="7054"/>
    <lineage>
        <taxon>Eukaryota</taxon>
        <taxon>Metazoa</taxon>
        <taxon>Ecdysozoa</taxon>
        <taxon>Arthropoda</taxon>
        <taxon>Hexapoda</taxon>
        <taxon>Insecta</taxon>
        <taxon>Pterygota</taxon>
        <taxon>Neoptera</taxon>
        <taxon>Endopterygota</taxon>
        <taxon>Coleoptera</taxon>
        <taxon>Polyphaga</taxon>
        <taxon>Elateriformia</taxon>
        <taxon>Elateroidea</taxon>
        <taxon>Lampyridae</taxon>
        <taxon>Lampyrinae</taxon>
        <taxon>Photinus</taxon>
    </lineage>
</organism>
<dbReference type="Pfam" id="PF13843">
    <property type="entry name" value="DDE_Tnp_1_7"/>
    <property type="match status" value="1"/>
</dbReference>
<evidence type="ECO:0000313" key="3">
    <source>
        <dbReference type="EMBL" id="KAB0805425.1"/>
    </source>
</evidence>
<dbReference type="AlphaFoldDB" id="A0A5N4B746"/>
<accession>A0A5N4B746</accession>
<reference evidence="3 4" key="1">
    <citation type="journal article" date="2018" name="Elife">
        <title>Firefly genomes illuminate parallel origins of bioluminescence in beetles.</title>
        <authorList>
            <person name="Fallon T.R."/>
            <person name="Lower S.E."/>
            <person name="Chang C.H."/>
            <person name="Bessho-Uehara M."/>
            <person name="Martin G.J."/>
            <person name="Bewick A.J."/>
            <person name="Behringer M."/>
            <person name="Debat H.J."/>
            <person name="Wong I."/>
            <person name="Day J.C."/>
            <person name="Suvorov A."/>
            <person name="Silva C.J."/>
            <person name="Stanger-Hall K.F."/>
            <person name="Hall D.W."/>
            <person name="Schmitz R.J."/>
            <person name="Nelson D.R."/>
            <person name="Lewis S.M."/>
            <person name="Shigenobu S."/>
            <person name="Bybee S.M."/>
            <person name="Larracuente A.M."/>
            <person name="Oba Y."/>
            <person name="Weng J.K."/>
        </authorList>
    </citation>
    <scope>NUCLEOTIDE SEQUENCE [LARGE SCALE GENOMIC DNA]</scope>
    <source>
        <strain evidence="3">1611_PpyrPB1</strain>
        <tissue evidence="3">Whole body</tissue>
    </source>
</reference>
<evidence type="ECO:0000256" key="1">
    <source>
        <dbReference type="SAM" id="MobiDB-lite"/>
    </source>
</evidence>
<evidence type="ECO:0000313" key="4">
    <source>
        <dbReference type="Proteomes" id="UP000327044"/>
    </source>
</evidence>
<feature type="region of interest" description="Disordered" evidence="1">
    <location>
        <begin position="1"/>
        <end position="77"/>
    </location>
</feature>
<feature type="compositionally biased region" description="Acidic residues" evidence="1">
    <location>
        <begin position="17"/>
        <end position="36"/>
    </location>
</feature>
<evidence type="ECO:0000259" key="2">
    <source>
        <dbReference type="Pfam" id="PF13843"/>
    </source>
</evidence>
<feature type="domain" description="PiggyBac transposable element-derived protein" evidence="2">
    <location>
        <begin position="112"/>
        <end position="468"/>
    </location>
</feature>
<feature type="compositionally biased region" description="Acidic residues" evidence="1">
    <location>
        <begin position="43"/>
        <end position="58"/>
    </location>
</feature>
<protein>
    <recommendedName>
        <fullName evidence="2">PiggyBac transposable element-derived protein domain-containing protein</fullName>
    </recommendedName>
</protein>